<dbReference type="InterPro" id="IPR023772">
    <property type="entry name" value="DNA-bd_HTH_TetR-type_CS"/>
</dbReference>
<dbReference type="SUPFAM" id="SSF46689">
    <property type="entry name" value="Homeodomain-like"/>
    <property type="match status" value="1"/>
</dbReference>
<dbReference type="AlphaFoldDB" id="A0A934SF54"/>
<feature type="domain" description="HTH tetR-type" evidence="5">
    <location>
        <begin position="10"/>
        <end position="70"/>
    </location>
</feature>
<evidence type="ECO:0000256" key="4">
    <source>
        <dbReference type="PROSITE-ProRule" id="PRU00335"/>
    </source>
</evidence>
<dbReference type="Pfam" id="PF00440">
    <property type="entry name" value="TetR_N"/>
    <property type="match status" value="1"/>
</dbReference>
<dbReference type="PROSITE" id="PS01081">
    <property type="entry name" value="HTH_TETR_1"/>
    <property type="match status" value="1"/>
</dbReference>
<evidence type="ECO:0000256" key="2">
    <source>
        <dbReference type="ARBA" id="ARBA00023125"/>
    </source>
</evidence>
<accession>A0A934SF54</accession>
<dbReference type="Gene3D" id="1.10.357.10">
    <property type="entry name" value="Tetracycline Repressor, domain 2"/>
    <property type="match status" value="1"/>
</dbReference>
<dbReference type="Proteomes" id="UP000640485">
    <property type="component" value="Unassembled WGS sequence"/>
</dbReference>
<dbReference type="RefSeq" id="WP_200686466.1">
    <property type="nucleotide sequence ID" value="NZ_JAEPRQ010000003.1"/>
</dbReference>
<dbReference type="InterPro" id="IPR001647">
    <property type="entry name" value="HTH_TetR"/>
</dbReference>
<dbReference type="SUPFAM" id="SSF48498">
    <property type="entry name" value="Tetracyclin repressor-like, C-terminal domain"/>
    <property type="match status" value="1"/>
</dbReference>
<dbReference type="EMBL" id="JAEPRQ010000003">
    <property type="protein sequence ID" value="MBK4216533.1"/>
    <property type="molecule type" value="Genomic_DNA"/>
</dbReference>
<protein>
    <submittedName>
        <fullName evidence="6">TetR/AcrR family transcriptional regulator</fullName>
    </submittedName>
</protein>
<keyword evidence="1" id="KW-0805">Transcription regulation</keyword>
<gene>
    <name evidence="6" type="ORF">JJJ17_11405</name>
</gene>
<dbReference type="Gene3D" id="1.10.10.60">
    <property type="entry name" value="Homeodomain-like"/>
    <property type="match status" value="1"/>
</dbReference>
<evidence type="ECO:0000256" key="3">
    <source>
        <dbReference type="ARBA" id="ARBA00023163"/>
    </source>
</evidence>
<proteinExistence type="predicted"/>
<dbReference type="PANTHER" id="PTHR30055:SF146">
    <property type="entry name" value="HTH-TYPE TRANSCRIPTIONAL DUAL REGULATOR CECR"/>
    <property type="match status" value="1"/>
</dbReference>
<dbReference type="PRINTS" id="PR00455">
    <property type="entry name" value="HTHTETR"/>
</dbReference>
<dbReference type="GO" id="GO:0000976">
    <property type="term" value="F:transcription cis-regulatory region binding"/>
    <property type="evidence" value="ECO:0007669"/>
    <property type="project" value="TreeGrafter"/>
</dbReference>
<dbReference type="InterPro" id="IPR009057">
    <property type="entry name" value="Homeodomain-like_sf"/>
</dbReference>
<evidence type="ECO:0000313" key="7">
    <source>
        <dbReference type="Proteomes" id="UP000640485"/>
    </source>
</evidence>
<reference evidence="6" key="1">
    <citation type="submission" date="2021-01" db="EMBL/GenBank/DDBJ databases">
        <title>Paracoccus amoyensis sp. nov., isolated from the surface seawater along the coast of Xiamen Island, China.</title>
        <authorList>
            <person name="Lyu L."/>
        </authorList>
    </citation>
    <scope>NUCLEOTIDE SEQUENCE</scope>
    <source>
        <strain evidence="6">MJ17</strain>
    </source>
</reference>
<dbReference type="PROSITE" id="PS50977">
    <property type="entry name" value="HTH_TETR_2"/>
    <property type="match status" value="1"/>
</dbReference>
<evidence type="ECO:0000256" key="1">
    <source>
        <dbReference type="ARBA" id="ARBA00023015"/>
    </source>
</evidence>
<keyword evidence="7" id="KW-1185">Reference proteome</keyword>
<name>A0A934SF54_9RHOB</name>
<keyword evidence="2 4" id="KW-0238">DNA-binding</keyword>
<sequence>MTKKQKISYGRKFDQVIAGATEIFLRDGYAAASVDDIAQAATVSKATLYSYFPDKKLMFEEALSIALQKLSSTSPVEIPSHMDAHDGVHEIARQIAVWLVEPQNVRLYRVHVAETVRFSTIANGFQTVLQGLLHDRVRGYLDHWVQAGQLDIPDTSMAADLLIRMAGASIHDTALLSKRSSTTEDDVNRIAEAASRVFLRAYAPSLGSGGRLAAAR</sequence>
<evidence type="ECO:0000259" key="5">
    <source>
        <dbReference type="PROSITE" id="PS50977"/>
    </source>
</evidence>
<organism evidence="6 7">
    <name type="scientific">Paracoccus caeni</name>
    <dbReference type="NCBI Taxonomy" id="657651"/>
    <lineage>
        <taxon>Bacteria</taxon>
        <taxon>Pseudomonadati</taxon>
        <taxon>Pseudomonadota</taxon>
        <taxon>Alphaproteobacteria</taxon>
        <taxon>Rhodobacterales</taxon>
        <taxon>Paracoccaceae</taxon>
        <taxon>Paracoccus</taxon>
    </lineage>
</organism>
<comment type="caution">
    <text evidence="6">The sequence shown here is derived from an EMBL/GenBank/DDBJ whole genome shotgun (WGS) entry which is preliminary data.</text>
</comment>
<evidence type="ECO:0000313" key="6">
    <source>
        <dbReference type="EMBL" id="MBK4216533.1"/>
    </source>
</evidence>
<dbReference type="Pfam" id="PF14246">
    <property type="entry name" value="TetR_C_7"/>
    <property type="match status" value="1"/>
</dbReference>
<dbReference type="InterPro" id="IPR050109">
    <property type="entry name" value="HTH-type_TetR-like_transc_reg"/>
</dbReference>
<feature type="DNA-binding region" description="H-T-H motif" evidence="4">
    <location>
        <begin position="33"/>
        <end position="52"/>
    </location>
</feature>
<dbReference type="GO" id="GO:0003700">
    <property type="term" value="F:DNA-binding transcription factor activity"/>
    <property type="evidence" value="ECO:0007669"/>
    <property type="project" value="TreeGrafter"/>
</dbReference>
<dbReference type="PANTHER" id="PTHR30055">
    <property type="entry name" value="HTH-TYPE TRANSCRIPTIONAL REGULATOR RUTR"/>
    <property type="match status" value="1"/>
</dbReference>
<dbReference type="FunFam" id="1.10.10.60:FF:000141">
    <property type="entry name" value="TetR family transcriptional regulator"/>
    <property type="match status" value="1"/>
</dbReference>
<keyword evidence="3" id="KW-0804">Transcription</keyword>
<dbReference type="InterPro" id="IPR036271">
    <property type="entry name" value="Tet_transcr_reg_TetR-rel_C_sf"/>
</dbReference>
<dbReference type="InterPro" id="IPR039536">
    <property type="entry name" value="TetR_C_Proteobacteria"/>
</dbReference>